<reference evidence="2 3" key="1">
    <citation type="journal article" date="2024" name="BMC Genomics">
        <title>De novo assembly and annotation of Popillia japonica's genome with initial clues to its potential as an invasive pest.</title>
        <authorList>
            <person name="Cucini C."/>
            <person name="Boschi S."/>
            <person name="Funari R."/>
            <person name="Cardaioli E."/>
            <person name="Iannotti N."/>
            <person name="Marturano G."/>
            <person name="Paoli F."/>
            <person name="Bruttini M."/>
            <person name="Carapelli A."/>
            <person name="Frati F."/>
            <person name="Nardi F."/>
        </authorList>
    </citation>
    <scope>NUCLEOTIDE SEQUENCE [LARGE SCALE GENOMIC DNA]</scope>
    <source>
        <strain evidence="2">DMR45628</strain>
    </source>
</reference>
<accession>A0AAW1HQ84</accession>
<evidence type="ECO:0000313" key="3">
    <source>
        <dbReference type="Proteomes" id="UP001458880"/>
    </source>
</evidence>
<dbReference type="AlphaFoldDB" id="A0AAW1HQ84"/>
<comment type="caution">
    <text evidence="2">The sequence shown here is derived from an EMBL/GenBank/DDBJ whole genome shotgun (WGS) entry which is preliminary data.</text>
</comment>
<evidence type="ECO:0000313" key="2">
    <source>
        <dbReference type="EMBL" id="KAK9678896.1"/>
    </source>
</evidence>
<sequence length="140" mass="16042">MLPSKHSFAQLLIEQEHRINLYAGTQTTLASIRNKFNRTRASHQSLRRNAVRRLIRRCVVCLKIRPVIHQPLMGDLPKIPVEPFINAGVDYCGPFLIGESFRRKAPIRKVYVAVFICMSTKAVAMEIVSSFLHKCVKKVR</sequence>
<dbReference type="PANTHER" id="PTHR47331:SF1">
    <property type="entry name" value="GAG-LIKE PROTEIN"/>
    <property type="match status" value="1"/>
</dbReference>
<organism evidence="2 3">
    <name type="scientific">Popillia japonica</name>
    <name type="common">Japanese beetle</name>
    <dbReference type="NCBI Taxonomy" id="7064"/>
    <lineage>
        <taxon>Eukaryota</taxon>
        <taxon>Metazoa</taxon>
        <taxon>Ecdysozoa</taxon>
        <taxon>Arthropoda</taxon>
        <taxon>Hexapoda</taxon>
        <taxon>Insecta</taxon>
        <taxon>Pterygota</taxon>
        <taxon>Neoptera</taxon>
        <taxon>Endopterygota</taxon>
        <taxon>Coleoptera</taxon>
        <taxon>Polyphaga</taxon>
        <taxon>Scarabaeiformia</taxon>
        <taxon>Scarabaeidae</taxon>
        <taxon>Rutelinae</taxon>
        <taxon>Popillia</taxon>
    </lineage>
</organism>
<dbReference type="PANTHER" id="PTHR47331">
    <property type="entry name" value="PHD-TYPE DOMAIN-CONTAINING PROTEIN"/>
    <property type="match status" value="1"/>
</dbReference>
<evidence type="ECO:0000256" key="1">
    <source>
        <dbReference type="SAM" id="Phobius"/>
    </source>
</evidence>
<dbReference type="Proteomes" id="UP001458880">
    <property type="component" value="Unassembled WGS sequence"/>
</dbReference>
<proteinExistence type="predicted"/>
<feature type="transmembrane region" description="Helical" evidence="1">
    <location>
        <begin position="110"/>
        <end position="132"/>
    </location>
</feature>
<gene>
    <name evidence="2" type="ORF">QE152_g40449</name>
</gene>
<keyword evidence="1" id="KW-1133">Transmembrane helix</keyword>
<dbReference type="EMBL" id="JASPKY010001173">
    <property type="protein sequence ID" value="KAK9678896.1"/>
    <property type="molecule type" value="Genomic_DNA"/>
</dbReference>
<protein>
    <submittedName>
        <fullName evidence="2">Uncharacterized protein</fullName>
    </submittedName>
</protein>
<keyword evidence="3" id="KW-1185">Reference proteome</keyword>
<keyword evidence="1" id="KW-0472">Membrane</keyword>
<keyword evidence="1" id="KW-0812">Transmembrane</keyword>
<name>A0AAW1HQ84_POPJA</name>